<reference evidence="5 6" key="1">
    <citation type="submission" date="2020-08" db="EMBL/GenBank/DDBJ databases">
        <title>Sequencing the genomes of 1000 actinobacteria strains.</title>
        <authorList>
            <person name="Klenk H.-P."/>
        </authorList>
    </citation>
    <scope>NUCLEOTIDE SEQUENCE [LARGE SCALE GENOMIC DNA]</scope>
    <source>
        <strain evidence="5 6">DSM 46887</strain>
    </source>
</reference>
<evidence type="ECO:0000313" key="5">
    <source>
        <dbReference type="EMBL" id="MBB5818850.1"/>
    </source>
</evidence>
<evidence type="ECO:0000313" key="6">
    <source>
        <dbReference type="Proteomes" id="UP000540685"/>
    </source>
</evidence>
<proteinExistence type="inferred from homology"/>
<dbReference type="Pfam" id="PF00486">
    <property type="entry name" value="Trans_reg_C"/>
    <property type="match status" value="1"/>
</dbReference>
<evidence type="ECO:0000256" key="1">
    <source>
        <dbReference type="ARBA" id="ARBA00005820"/>
    </source>
</evidence>
<comment type="caution">
    <text evidence="5">The sequence shown here is derived from an EMBL/GenBank/DDBJ whole genome shotgun (WGS) entry which is preliminary data.</text>
</comment>
<dbReference type="CDD" id="cd15831">
    <property type="entry name" value="BTAD"/>
    <property type="match status" value="1"/>
</dbReference>
<evidence type="ECO:0000256" key="3">
    <source>
        <dbReference type="PROSITE-ProRule" id="PRU01091"/>
    </source>
</evidence>
<keyword evidence="2 3" id="KW-0238">DNA-binding</keyword>
<dbReference type="Proteomes" id="UP000540685">
    <property type="component" value="Unassembled WGS sequence"/>
</dbReference>
<dbReference type="EMBL" id="JACHMP010000001">
    <property type="protein sequence ID" value="MBB5818850.1"/>
    <property type="molecule type" value="Genomic_DNA"/>
</dbReference>
<dbReference type="InterPro" id="IPR058852">
    <property type="entry name" value="HTH_77"/>
</dbReference>
<dbReference type="PRINTS" id="PR00364">
    <property type="entry name" value="DISEASERSIST"/>
</dbReference>
<dbReference type="InterPro" id="IPR001867">
    <property type="entry name" value="OmpR/PhoB-type_DNA-bd"/>
</dbReference>
<dbReference type="InterPro" id="IPR016032">
    <property type="entry name" value="Sig_transdc_resp-reg_C-effctor"/>
</dbReference>
<dbReference type="InterPro" id="IPR005158">
    <property type="entry name" value="BTAD"/>
</dbReference>
<sequence>MRFGILGTTKAWRGDASEVPLGGPARRALLTLLLARAGETVTADGLVDDLYGAGSSDGAAHALRSQVSRLRRALGPEVTIEAVPAGYRIAADPDDVDAHRFERLADEGRLALRDGDAARAASLLRQALGLWRGSALADAADAGSVRGRIIRLEERRLGAVEDRIEADLRRGEHPAVVPELRELVARHPLRERLHGLLMRALQAAGLRAEALAAFEETRRLLAAELGTDPSAELAAIHRGLLRGERPFEPPRPPAQLTSFVGRAQDMARVSELLGTSRLVTLLGPGGAGKTRLAIEVAARRSGVCFVELAALRDGRQLPQTLLGSLGIREGGLLTTPPAAPGETPSVARLIAALAERPPLLLVLDNCEHVVDATATLAEELLAGCPRLRILVTSREPLGITGEHLWPVRPLTPSHAARLFADRASAVRAGFTMDDPGAGTGVGTGPGTDAEAVRRICHALDGLPLAIELAAARMRTYDAPELAARLDDRFRLLSRGSRTADPRHRTLRAVVAWSWDLLSGAEQVMARRLAVFSGGATAEAARRVCGVAEAEELLESLADKSLLEVSGRRYRMLDTIRAYCAEQLDAAGETRAMRHAHAGHFLRLAQTADPLLRRAGQLEWLETLTAEHDNLHTALRWAVEAEETALALELLASLSSYLWMRGMRTSVTAQAAGLLEAIGDGPPRELQDEYVLCVLATAAGEAGRDAWERHRATAESIITGPGGPHRHPMITFLWPMINSSAEDPHVTLSVLARGQAGSDPWERAVVHLMWGYPQLAHGDLAWAEHEFTSAVDAFRSLGDRWGTALALDALAGLANLRGDHRRAIALTGEAIALAERLGAIEDVSDLLCGRGDHRVRAALAGGGPAGTGLVEARADYERAAKIARRAGAPTCLAGALRGLGDLARLAGDLAGARRLYEQALDRLEKHWIRSAEHWAGALCGLGMVTEASGDLPGARALHHRAAEVMARMGLIAENARVAGALAGIALREGDARTAARLLGAAGTLRGVHVEDDPAVSRTAAGARAALGDAGYEAAHREGARLSRQDALRLTGVPESVIRMSPINSVTGRELAARRTVRG</sequence>
<dbReference type="GO" id="GO:0003677">
    <property type="term" value="F:DNA binding"/>
    <property type="evidence" value="ECO:0007669"/>
    <property type="project" value="UniProtKB-UniRule"/>
</dbReference>
<dbReference type="SMART" id="SM00862">
    <property type="entry name" value="Trans_reg_C"/>
    <property type="match status" value="1"/>
</dbReference>
<dbReference type="Gene3D" id="1.10.10.10">
    <property type="entry name" value="Winged helix-like DNA-binding domain superfamily/Winged helix DNA-binding domain"/>
    <property type="match status" value="1"/>
</dbReference>
<evidence type="ECO:0000256" key="2">
    <source>
        <dbReference type="ARBA" id="ARBA00023125"/>
    </source>
</evidence>
<dbReference type="InterPro" id="IPR011990">
    <property type="entry name" value="TPR-like_helical_dom_sf"/>
</dbReference>
<dbReference type="SUPFAM" id="SSF52540">
    <property type="entry name" value="P-loop containing nucleoside triphosphate hydrolases"/>
    <property type="match status" value="1"/>
</dbReference>
<dbReference type="InterPro" id="IPR036388">
    <property type="entry name" value="WH-like_DNA-bd_sf"/>
</dbReference>
<comment type="similarity">
    <text evidence="1">Belongs to the AfsR/DnrI/RedD regulatory family.</text>
</comment>
<dbReference type="GO" id="GO:0006355">
    <property type="term" value="P:regulation of DNA-templated transcription"/>
    <property type="evidence" value="ECO:0007669"/>
    <property type="project" value="InterPro"/>
</dbReference>
<dbReference type="PROSITE" id="PS51755">
    <property type="entry name" value="OMPR_PHOB"/>
    <property type="match status" value="1"/>
</dbReference>
<name>A0A7W9IDS5_9ACTN</name>
<dbReference type="Pfam" id="PF03704">
    <property type="entry name" value="BTAD"/>
    <property type="match status" value="1"/>
</dbReference>
<evidence type="ECO:0000259" key="4">
    <source>
        <dbReference type="PROSITE" id="PS51755"/>
    </source>
</evidence>
<feature type="DNA-binding region" description="OmpR/PhoB-type" evidence="3">
    <location>
        <begin position="1"/>
        <end position="91"/>
    </location>
</feature>
<dbReference type="RefSeq" id="WP_184542669.1">
    <property type="nucleotide sequence ID" value="NZ_JACHMP010000001.1"/>
</dbReference>
<dbReference type="InterPro" id="IPR027417">
    <property type="entry name" value="P-loop_NTPase"/>
</dbReference>
<organism evidence="5 6">
    <name type="scientific">Streptosporangium becharense</name>
    <dbReference type="NCBI Taxonomy" id="1816182"/>
    <lineage>
        <taxon>Bacteria</taxon>
        <taxon>Bacillati</taxon>
        <taxon>Actinomycetota</taxon>
        <taxon>Actinomycetes</taxon>
        <taxon>Streptosporangiales</taxon>
        <taxon>Streptosporangiaceae</taxon>
        <taxon>Streptosporangium</taxon>
    </lineage>
</organism>
<dbReference type="Pfam" id="PF25872">
    <property type="entry name" value="HTH_77"/>
    <property type="match status" value="1"/>
</dbReference>
<dbReference type="PANTHER" id="PTHR47691:SF3">
    <property type="entry name" value="HTH-TYPE TRANSCRIPTIONAL REGULATOR RV0890C-RELATED"/>
    <property type="match status" value="1"/>
</dbReference>
<dbReference type="SMART" id="SM01043">
    <property type="entry name" value="BTAD"/>
    <property type="match status" value="1"/>
</dbReference>
<dbReference type="PANTHER" id="PTHR47691">
    <property type="entry name" value="REGULATOR-RELATED"/>
    <property type="match status" value="1"/>
</dbReference>
<dbReference type="AlphaFoldDB" id="A0A7W9IDS5"/>
<dbReference type="SUPFAM" id="SSF46894">
    <property type="entry name" value="C-terminal effector domain of the bipartite response regulators"/>
    <property type="match status" value="1"/>
</dbReference>
<keyword evidence="6" id="KW-1185">Reference proteome</keyword>
<protein>
    <submittedName>
        <fullName evidence="5">Putative ATPase/DNA-binding SARP family transcriptional activator</fullName>
    </submittedName>
</protein>
<gene>
    <name evidence="5" type="ORF">F4562_001912</name>
</gene>
<dbReference type="Gene3D" id="1.25.40.10">
    <property type="entry name" value="Tetratricopeptide repeat domain"/>
    <property type="match status" value="3"/>
</dbReference>
<accession>A0A7W9IDS5</accession>
<dbReference type="SUPFAM" id="SSF48452">
    <property type="entry name" value="TPR-like"/>
    <property type="match status" value="3"/>
</dbReference>
<dbReference type="GO" id="GO:0000160">
    <property type="term" value="P:phosphorelay signal transduction system"/>
    <property type="evidence" value="ECO:0007669"/>
    <property type="project" value="InterPro"/>
</dbReference>
<feature type="domain" description="OmpR/PhoB-type" evidence="4">
    <location>
        <begin position="1"/>
        <end position="91"/>
    </location>
</feature>